<dbReference type="CDD" id="cd20609">
    <property type="entry name" value="nitroreductase"/>
    <property type="match status" value="1"/>
</dbReference>
<gene>
    <name evidence="7" type="ORF">IAC32_05380</name>
</gene>
<evidence type="ECO:0000256" key="1">
    <source>
        <dbReference type="ARBA" id="ARBA00001917"/>
    </source>
</evidence>
<evidence type="ECO:0000256" key="4">
    <source>
        <dbReference type="ARBA" id="ARBA00022643"/>
    </source>
</evidence>
<dbReference type="Proteomes" id="UP000823637">
    <property type="component" value="Unassembled WGS sequence"/>
</dbReference>
<evidence type="ECO:0000313" key="8">
    <source>
        <dbReference type="Proteomes" id="UP000823637"/>
    </source>
</evidence>
<dbReference type="EMBL" id="JADIMR010000081">
    <property type="protein sequence ID" value="MBO8447158.1"/>
    <property type="molecule type" value="Genomic_DNA"/>
</dbReference>
<dbReference type="AlphaFoldDB" id="A0A9D9EHP9"/>
<evidence type="ECO:0000256" key="5">
    <source>
        <dbReference type="ARBA" id="ARBA00023002"/>
    </source>
</evidence>
<dbReference type="PANTHER" id="PTHR43673:SF2">
    <property type="entry name" value="NITROREDUCTASE"/>
    <property type="match status" value="1"/>
</dbReference>
<dbReference type="GO" id="GO:0016491">
    <property type="term" value="F:oxidoreductase activity"/>
    <property type="evidence" value="ECO:0007669"/>
    <property type="project" value="UniProtKB-KW"/>
</dbReference>
<dbReference type="Gene3D" id="3.40.109.10">
    <property type="entry name" value="NADH Oxidase"/>
    <property type="match status" value="1"/>
</dbReference>
<dbReference type="InterPro" id="IPR000415">
    <property type="entry name" value="Nitroreductase-like"/>
</dbReference>
<dbReference type="Pfam" id="PF00881">
    <property type="entry name" value="Nitroreductase"/>
    <property type="match status" value="2"/>
</dbReference>
<evidence type="ECO:0000259" key="6">
    <source>
        <dbReference type="Pfam" id="PF00881"/>
    </source>
</evidence>
<accession>A0A9D9EHP9</accession>
<reference evidence="7" key="2">
    <citation type="journal article" date="2021" name="PeerJ">
        <title>Extensive microbial diversity within the chicken gut microbiome revealed by metagenomics and culture.</title>
        <authorList>
            <person name="Gilroy R."/>
            <person name="Ravi A."/>
            <person name="Getino M."/>
            <person name="Pursley I."/>
            <person name="Horton D.L."/>
            <person name="Alikhan N.F."/>
            <person name="Baker D."/>
            <person name="Gharbi K."/>
            <person name="Hall N."/>
            <person name="Watson M."/>
            <person name="Adriaenssens E.M."/>
            <person name="Foster-Nyarko E."/>
            <person name="Jarju S."/>
            <person name="Secka A."/>
            <person name="Antonio M."/>
            <person name="Oren A."/>
            <person name="Chaudhuri R.R."/>
            <person name="La Ragione R."/>
            <person name="Hildebrand F."/>
            <person name="Pallen M.J."/>
        </authorList>
    </citation>
    <scope>NUCLEOTIDE SEQUENCE</scope>
    <source>
        <strain evidence="7">D3-1215</strain>
    </source>
</reference>
<protein>
    <submittedName>
        <fullName evidence="7">Nitroreductase family protein</fullName>
    </submittedName>
</protein>
<keyword evidence="5" id="KW-0560">Oxidoreductase</keyword>
<evidence type="ECO:0000256" key="2">
    <source>
        <dbReference type="ARBA" id="ARBA00007118"/>
    </source>
</evidence>
<feature type="domain" description="Nitroreductase" evidence="6">
    <location>
        <begin position="61"/>
        <end position="147"/>
    </location>
</feature>
<dbReference type="PANTHER" id="PTHR43673">
    <property type="entry name" value="NAD(P)H NITROREDUCTASE YDGI-RELATED"/>
    <property type="match status" value="1"/>
</dbReference>
<evidence type="ECO:0000313" key="7">
    <source>
        <dbReference type="EMBL" id="MBO8447158.1"/>
    </source>
</evidence>
<dbReference type="SUPFAM" id="SSF55469">
    <property type="entry name" value="FMN-dependent nitroreductase-like"/>
    <property type="match status" value="1"/>
</dbReference>
<comment type="caution">
    <text evidence="7">The sequence shown here is derived from an EMBL/GenBank/DDBJ whole genome shotgun (WGS) entry which is preliminary data.</text>
</comment>
<evidence type="ECO:0000256" key="3">
    <source>
        <dbReference type="ARBA" id="ARBA00022630"/>
    </source>
</evidence>
<comment type="cofactor">
    <cofactor evidence="1">
        <name>FMN</name>
        <dbReference type="ChEBI" id="CHEBI:58210"/>
    </cofactor>
</comment>
<reference evidence="7" key="1">
    <citation type="submission" date="2020-10" db="EMBL/GenBank/DDBJ databases">
        <authorList>
            <person name="Gilroy R."/>
        </authorList>
    </citation>
    <scope>NUCLEOTIDE SEQUENCE</scope>
    <source>
        <strain evidence="7">D3-1215</strain>
    </source>
</reference>
<organism evidence="7 8">
    <name type="scientific">Candidatus Enterocola intestinipullorum</name>
    <dbReference type="NCBI Taxonomy" id="2840783"/>
    <lineage>
        <taxon>Bacteria</taxon>
        <taxon>Pseudomonadati</taxon>
        <taxon>Bacteroidota</taxon>
        <taxon>Bacteroidia</taxon>
        <taxon>Bacteroidales</taxon>
        <taxon>Candidatus Enterocola</taxon>
    </lineage>
</organism>
<keyword evidence="3" id="KW-0285">Flavoprotein</keyword>
<proteinExistence type="inferred from homology"/>
<feature type="domain" description="Nitroreductase" evidence="6">
    <location>
        <begin position="8"/>
        <end position="59"/>
    </location>
</feature>
<name>A0A9D9EHP9_9BACT</name>
<keyword evidence="4" id="KW-0288">FMN</keyword>
<comment type="similarity">
    <text evidence="2">Belongs to the nitroreductase family.</text>
</comment>
<dbReference type="InterPro" id="IPR029479">
    <property type="entry name" value="Nitroreductase"/>
</dbReference>
<sequence>MNFLELVSGRCSVRAYEPRPVEKEKIEYILECARMAPSACNKQPWKLYVISGEKKKAFDKVYDKEWFAQAPVAIVVCADHDTSWKRPADGKDHADVDTSIIFDHLLLAAYEQGLSTCWICNFDVPLCRELLQLPDNMEPVSMTPLGYGLGATRPKSRKAKEEIIVSEQ</sequence>